<keyword evidence="2" id="KW-1185">Reference proteome</keyword>
<dbReference type="EMBL" id="CP004025">
    <property type="protein sequence ID" value="AGC47686.1"/>
    <property type="molecule type" value="Genomic_DNA"/>
</dbReference>
<accession>L7UFG9</accession>
<gene>
    <name evidence="1" type="ordered locus">MYSTI_06413</name>
</gene>
<organism evidence="1 2">
    <name type="scientific">Myxococcus stipitatus (strain DSM 14675 / JCM 12634 / Mx s8)</name>
    <dbReference type="NCBI Taxonomy" id="1278073"/>
    <lineage>
        <taxon>Bacteria</taxon>
        <taxon>Pseudomonadati</taxon>
        <taxon>Myxococcota</taxon>
        <taxon>Myxococcia</taxon>
        <taxon>Myxococcales</taxon>
        <taxon>Cystobacterineae</taxon>
        <taxon>Myxococcaceae</taxon>
        <taxon>Myxococcus</taxon>
    </lineage>
</organism>
<evidence type="ECO:0000313" key="2">
    <source>
        <dbReference type="Proteomes" id="UP000011131"/>
    </source>
</evidence>
<dbReference type="KEGG" id="msd:MYSTI_06413"/>
<dbReference type="AlphaFoldDB" id="L7UFG9"/>
<name>L7UFG9_MYXSD</name>
<dbReference type="HOGENOM" id="CLU_1957222_0_0_7"/>
<proteinExistence type="predicted"/>
<dbReference type="Proteomes" id="UP000011131">
    <property type="component" value="Chromosome"/>
</dbReference>
<dbReference type="STRING" id="1278073.MYSTI_06413"/>
<dbReference type="PATRIC" id="fig|1278073.3.peg.6510"/>
<sequence length="128" mass="13502">MAMVVGGVGALAVERWLGGCQRPVMGMVVEDSLALGARGSGGAWQWMRGEWWLERLSAPGDGDGGEGLAGVGGEGRRRWMWIGGGWGGCRRPVMGMVVEGSLGMGARGAGGAWWWRAGSRPQELREGM</sequence>
<protein>
    <submittedName>
        <fullName evidence="1">Uncharacterized protein</fullName>
    </submittedName>
</protein>
<reference evidence="1 2" key="1">
    <citation type="journal article" date="2013" name="Genome Announc.">
        <title>Complete genome sequence of Myxococcus stipitatus strain DSM 14675, a fruiting myxobacterium.</title>
        <authorList>
            <person name="Huntley S."/>
            <person name="Kneip S."/>
            <person name="Treuner-Lange A."/>
            <person name="Sogaard-Andersen L."/>
        </authorList>
    </citation>
    <scope>NUCLEOTIDE SEQUENCE [LARGE SCALE GENOMIC DNA]</scope>
    <source>
        <strain evidence="2">DSM 14675 / JCM 12634 / Mx s8</strain>
    </source>
</reference>
<evidence type="ECO:0000313" key="1">
    <source>
        <dbReference type="EMBL" id="AGC47686.1"/>
    </source>
</evidence>